<feature type="domain" description="DUF6891" evidence="4">
    <location>
        <begin position="218"/>
        <end position="399"/>
    </location>
</feature>
<dbReference type="Pfam" id="PF12796">
    <property type="entry name" value="Ank_2"/>
    <property type="match status" value="1"/>
</dbReference>
<dbReference type="PROSITE" id="PS50297">
    <property type="entry name" value="ANK_REP_REGION"/>
    <property type="match status" value="1"/>
</dbReference>
<evidence type="ECO:0000256" key="3">
    <source>
        <dbReference type="PROSITE-ProRule" id="PRU00023"/>
    </source>
</evidence>
<proteinExistence type="predicted"/>
<dbReference type="InterPro" id="IPR002110">
    <property type="entry name" value="Ankyrin_rpt"/>
</dbReference>
<sequence length="411" mass="45681">MGSRDYYFQILVVNRQGYINELKEIFENKLDIHEMDSEQQTNYLHIALQNATQTTPPIETIQFYLDHHLDVNLQDIVGNTPLHYALVHGNIACALLLLKAGANPNLVNQEGFCPLSMLQEINHLDSRLTLLQAMLAQGGDVTAKAPNALSIAASYAFKTQTDPSFEAVVAAIEQHTQTIMPAAHTTPSTTTPIMAATVANLASTSAAVAPTKPTTLPSQIESEIHFRVQENILVSTDIVQHIMAQFHLDETVLTLVQNTVREQRQALIAAQKKWPSMTDCEKLLLAFYALFKQGIIALPAACTNTDGSHAQIHAFQTRYQGDKTFQGFCFFSSEDIRHVLAHRELPLTLGTIASPSHDSSTQSISKIIAEQLKAQGLHVSQDKHANQTITIKDFTWRNRSDFHVFKTKYLI</sequence>
<dbReference type="EMBL" id="CP091512">
    <property type="protein sequence ID" value="UOO93283.1"/>
    <property type="molecule type" value="Genomic_DNA"/>
</dbReference>
<dbReference type="PROSITE" id="PS50088">
    <property type="entry name" value="ANK_REPEAT"/>
    <property type="match status" value="1"/>
</dbReference>
<keyword evidence="6" id="KW-1185">Reference proteome</keyword>
<dbReference type="InterPro" id="IPR036770">
    <property type="entry name" value="Ankyrin_rpt-contain_sf"/>
</dbReference>
<name>A0ABY4ED54_VITST</name>
<keyword evidence="2 3" id="KW-0040">ANK repeat</keyword>
<evidence type="ECO:0000313" key="6">
    <source>
        <dbReference type="Proteomes" id="UP000832034"/>
    </source>
</evidence>
<dbReference type="Proteomes" id="UP000832034">
    <property type="component" value="Chromosome"/>
</dbReference>
<dbReference type="InterPro" id="IPR054186">
    <property type="entry name" value="DUF6891"/>
</dbReference>
<dbReference type="SUPFAM" id="SSF48403">
    <property type="entry name" value="Ankyrin repeat"/>
    <property type="match status" value="1"/>
</dbReference>
<gene>
    <name evidence="5" type="ORF">LVJ81_04420</name>
</gene>
<dbReference type="Pfam" id="PF21831">
    <property type="entry name" value="DUF6891"/>
    <property type="match status" value="1"/>
</dbReference>
<evidence type="ECO:0000313" key="5">
    <source>
        <dbReference type="EMBL" id="UOO93283.1"/>
    </source>
</evidence>
<dbReference type="PANTHER" id="PTHR24189">
    <property type="entry name" value="MYOTROPHIN"/>
    <property type="match status" value="1"/>
</dbReference>
<reference evidence="5" key="2">
    <citation type="journal article" date="2022" name="Res Sq">
        <title>Evolution of multicellular longitudinally dividing oral cavity symbionts (Neisseriaceae).</title>
        <authorList>
            <person name="Nyongesa S."/>
            <person name="Weber P."/>
            <person name="Bernet E."/>
            <person name="Pullido F."/>
            <person name="Nieckarz M."/>
            <person name="Delaby M."/>
            <person name="Nieves C."/>
            <person name="Viehboeck T."/>
            <person name="Krause N."/>
            <person name="Rivera-Millot A."/>
            <person name="Nakamura A."/>
            <person name="Vischer N."/>
            <person name="VanNieuwenhze M."/>
            <person name="Brun Y."/>
            <person name="Cava F."/>
            <person name="Bulgheresi S."/>
            <person name="Veyrier F."/>
        </authorList>
    </citation>
    <scope>NUCLEOTIDE SEQUENCE</scope>
    <source>
        <strain evidence="5">SAG 1488-6</strain>
    </source>
</reference>
<dbReference type="RefSeq" id="WP_019957622.1">
    <property type="nucleotide sequence ID" value="NZ_CP091512.1"/>
</dbReference>
<evidence type="ECO:0000256" key="1">
    <source>
        <dbReference type="ARBA" id="ARBA00022737"/>
    </source>
</evidence>
<keyword evidence="1" id="KW-0677">Repeat</keyword>
<evidence type="ECO:0000259" key="4">
    <source>
        <dbReference type="Pfam" id="PF21831"/>
    </source>
</evidence>
<protein>
    <submittedName>
        <fullName evidence="5">Ankyrin repeat domain-containing protein</fullName>
    </submittedName>
</protein>
<dbReference type="SMART" id="SM00248">
    <property type="entry name" value="ANK"/>
    <property type="match status" value="1"/>
</dbReference>
<dbReference type="Gene3D" id="1.25.40.20">
    <property type="entry name" value="Ankyrin repeat-containing domain"/>
    <property type="match status" value="1"/>
</dbReference>
<accession>A0ABY4ED54</accession>
<evidence type="ECO:0000256" key="2">
    <source>
        <dbReference type="ARBA" id="ARBA00023043"/>
    </source>
</evidence>
<organism evidence="5 6">
    <name type="scientific">Vitreoscilla stercoraria</name>
    <dbReference type="NCBI Taxonomy" id="61"/>
    <lineage>
        <taxon>Bacteria</taxon>
        <taxon>Pseudomonadati</taxon>
        <taxon>Pseudomonadota</taxon>
        <taxon>Betaproteobacteria</taxon>
        <taxon>Neisseriales</taxon>
        <taxon>Neisseriaceae</taxon>
        <taxon>Vitreoscilla</taxon>
    </lineage>
</organism>
<dbReference type="InterPro" id="IPR050745">
    <property type="entry name" value="Multifunctional_regulatory"/>
</dbReference>
<feature type="repeat" description="ANK" evidence="3">
    <location>
        <begin position="77"/>
        <end position="109"/>
    </location>
</feature>
<reference evidence="5" key="1">
    <citation type="submission" date="2021-12" db="EMBL/GenBank/DDBJ databases">
        <authorList>
            <person name="Veyrier F.J."/>
        </authorList>
    </citation>
    <scope>NUCLEOTIDE SEQUENCE</scope>
    <source>
        <strain evidence="5">SAG 1488-6</strain>
    </source>
</reference>